<dbReference type="InterPro" id="IPR052337">
    <property type="entry name" value="SAT4-like"/>
</dbReference>
<comment type="subcellular location">
    <subcellularLocation>
        <location evidence="1">Membrane</location>
        <topology evidence="1">Multi-pass membrane protein</topology>
    </subcellularLocation>
</comment>
<name>A0A4S4LJZ1_9AGAM</name>
<comment type="similarity">
    <text evidence="5">Belongs to the SAT4 family.</text>
</comment>
<evidence type="ECO:0000256" key="4">
    <source>
        <dbReference type="ARBA" id="ARBA00023136"/>
    </source>
</evidence>
<reference evidence="8 9" key="1">
    <citation type="submission" date="2019-02" db="EMBL/GenBank/DDBJ databases">
        <title>Genome sequencing of the rare red list fungi Bondarzewia mesenterica.</title>
        <authorList>
            <person name="Buettner E."/>
            <person name="Kellner H."/>
        </authorList>
    </citation>
    <scope>NUCLEOTIDE SEQUENCE [LARGE SCALE GENOMIC DNA]</scope>
    <source>
        <strain evidence="8 9">DSM 108281</strain>
    </source>
</reference>
<dbReference type="AlphaFoldDB" id="A0A4S4LJZ1"/>
<keyword evidence="9" id="KW-1185">Reference proteome</keyword>
<feature type="domain" description="Rhodopsin" evidence="7">
    <location>
        <begin position="29"/>
        <end position="240"/>
    </location>
</feature>
<protein>
    <recommendedName>
        <fullName evidence="7">Rhodopsin domain-containing protein</fullName>
    </recommendedName>
</protein>
<evidence type="ECO:0000313" key="8">
    <source>
        <dbReference type="EMBL" id="THH11698.1"/>
    </source>
</evidence>
<feature type="transmembrane region" description="Helical" evidence="6">
    <location>
        <begin position="191"/>
        <end position="213"/>
    </location>
</feature>
<dbReference type="GO" id="GO:0016020">
    <property type="term" value="C:membrane"/>
    <property type="evidence" value="ECO:0007669"/>
    <property type="project" value="UniProtKB-SubCell"/>
</dbReference>
<evidence type="ECO:0000313" key="9">
    <source>
        <dbReference type="Proteomes" id="UP000310158"/>
    </source>
</evidence>
<keyword evidence="3 6" id="KW-1133">Transmembrane helix</keyword>
<feature type="transmembrane region" description="Helical" evidence="6">
    <location>
        <begin position="225"/>
        <end position="245"/>
    </location>
</feature>
<feature type="transmembrane region" description="Helical" evidence="6">
    <location>
        <begin position="84"/>
        <end position="106"/>
    </location>
</feature>
<keyword evidence="4 6" id="KW-0472">Membrane</keyword>
<evidence type="ECO:0000259" key="7">
    <source>
        <dbReference type="Pfam" id="PF20684"/>
    </source>
</evidence>
<organism evidence="8 9">
    <name type="scientific">Bondarzewia mesenterica</name>
    <dbReference type="NCBI Taxonomy" id="1095465"/>
    <lineage>
        <taxon>Eukaryota</taxon>
        <taxon>Fungi</taxon>
        <taxon>Dikarya</taxon>
        <taxon>Basidiomycota</taxon>
        <taxon>Agaricomycotina</taxon>
        <taxon>Agaricomycetes</taxon>
        <taxon>Russulales</taxon>
        <taxon>Bondarzewiaceae</taxon>
        <taxon>Bondarzewia</taxon>
    </lineage>
</organism>
<dbReference type="PANTHER" id="PTHR33048:SF19">
    <property type="entry name" value="MEMBRANE PROTEIN PTH11-LIKE, PUTATIVE (AFU_ORTHOLOGUE AFUA_1G14080)-RELATED"/>
    <property type="match status" value="1"/>
</dbReference>
<keyword evidence="2 6" id="KW-0812">Transmembrane</keyword>
<feature type="transmembrane region" description="Helical" evidence="6">
    <location>
        <begin position="155"/>
        <end position="179"/>
    </location>
</feature>
<accession>A0A4S4LJZ1</accession>
<evidence type="ECO:0000256" key="5">
    <source>
        <dbReference type="ARBA" id="ARBA00038359"/>
    </source>
</evidence>
<evidence type="ECO:0000256" key="1">
    <source>
        <dbReference type="ARBA" id="ARBA00004141"/>
    </source>
</evidence>
<dbReference type="Pfam" id="PF20684">
    <property type="entry name" value="Fung_rhodopsin"/>
    <property type="match status" value="1"/>
</dbReference>
<dbReference type="PANTHER" id="PTHR33048">
    <property type="entry name" value="PTH11-LIKE INTEGRAL MEMBRANE PROTEIN (AFU_ORTHOLOGUE AFUA_5G11245)"/>
    <property type="match status" value="1"/>
</dbReference>
<gene>
    <name evidence="8" type="ORF">EW146_g7949</name>
</gene>
<evidence type="ECO:0000256" key="6">
    <source>
        <dbReference type="SAM" id="Phobius"/>
    </source>
</evidence>
<feature type="transmembrane region" description="Helical" evidence="6">
    <location>
        <begin position="44"/>
        <end position="64"/>
    </location>
</feature>
<comment type="caution">
    <text evidence="8">The sequence shown here is derived from an EMBL/GenBank/DDBJ whole genome shotgun (WGS) entry which is preliminary data.</text>
</comment>
<feature type="transmembrane region" description="Helical" evidence="6">
    <location>
        <begin position="12"/>
        <end position="32"/>
    </location>
</feature>
<evidence type="ECO:0000256" key="2">
    <source>
        <dbReference type="ARBA" id="ARBA00022692"/>
    </source>
</evidence>
<dbReference type="InterPro" id="IPR049326">
    <property type="entry name" value="Rhodopsin_dom_fungi"/>
</dbReference>
<proteinExistence type="inferred from homology"/>
<sequence>MTSSVPSINQIRVLGIVLPIFSILFTVFRLCVRVIRRQLWWDDALAFFSLLCLIVLMVAVALFVKDPSEVPHRSKIAAYYMSAQFFYAVAWSARLSILFTVIRISFSTLRRVLIIVAGIFIVTWMILIAQVLWICEGDPSWKSQPVPQCPLGKDVAIAQVITDVITDFILILAPVRLIWTTLLDKILKTRLAAVFGSTIITTAISMYHAWAVIVMGGLTESRAAILQASISLMVANLSVIIAFIFRITPTTKQSENTEPLHLSFARPKKNASSTYGLVSIHESGADGASIEPVQAVLEDSRTNLVKVGKATVWELGSVQHHAHDAYEQ</sequence>
<evidence type="ECO:0000256" key="3">
    <source>
        <dbReference type="ARBA" id="ARBA00022989"/>
    </source>
</evidence>
<feature type="transmembrane region" description="Helical" evidence="6">
    <location>
        <begin position="113"/>
        <end position="135"/>
    </location>
</feature>
<dbReference type="Proteomes" id="UP000310158">
    <property type="component" value="Unassembled WGS sequence"/>
</dbReference>
<dbReference type="OrthoDB" id="444631at2759"/>
<dbReference type="EMBL" id="SGPL01000499">
    <property type="protein sequence ID" value="THH11698.1"/>
    <property type="molecule type" value="Genomic_DNA"/>
</dbReference>